<keyword evidence="2" id="KW-0472">Membrane</keyword>
<feature type="region of interest" description="Disordered" evidence="1">
    <location>
        <begin position="678"/>
        <end position="744"/>
    </location>
</feature>
<evidence type="ECO:0000313" key="5">
    <source>
        <dbReference type="Proteomes" id="UP000297839"/>
    </source>
</evidence>
<dbReference type="GO" id="GO:0005886">
    <property type="term" value="C:plasma membrane"/>
    <property type="evidence" value="ECO:0007669"/>
    <property type="project" value="TreeGrafter"/>
</dbReference>
<feature type="compositionally biased region" description="Basic and acidic residues" evidence="1">
    <location>
        <begin position="359"/>
        <end position="369"/>
    </location>
</feature>
<protein>
    <submittedName>
        <fullName evidence="4">AsmA family protein</fullName>
    </submittedName>
</protein>
<dbReference type="PANTHER" id="PTHR30441">
    <property type="entry name" value="DUF748 DOMAIN-CONTAINING PROTEIN"/>
    <property type="match status" value="1"/>
</dbReference>
<feature type="transmembrane region" description="Helical" evidence="2">
    <location>
        <begin position="17"/>
        <end position="37"/>
    </location>
</feature>
<keyword evidence="5" id="KW-1185">Reference proteome</keyword>
<feature type="domain" description="AsmA" evidence="3">
    <location>
        <begin position="16"/>
        <end position="572"/>
    </location>
</feature>
<evidence type="ECO:0000259" key="3">
    <source>
        <dbReference type="Pfam" id="PF05170"/>
    </source>
</evidence>
<dbReference type="OrthoDB" id="5749006at2"/>
<dbReference type="Pfam" id="PF05170">
    <property type="entry name" value="AsmA"/>
    <property type="match status" value="1"/>
</dbReference>
<sequence>MNTAVAAPLRSRIWFKVLLGIAIVLAVLVLMVAFFPWDLLRGPVNRYVSEKTGRHFEITRRLDVKLGRTTRVLMDGIQFANPDWAQDRDLVRAERAEVEVRLVPLLKRQIVLPSIYLLKPQLGLQQEPDGRRTWALGGDTKDERNVPSIGALVIDDGTVHYVARGNGADITAHLALDDRASRGAATRIANANANGNAANDMPLRFRAEGKWQDQAFTANGRTGDVLYLSAPLQKPFPAEVQARTGGTSLQARGAVASLATLDGADVRFQLQGPNLAQLYHLVGVALPDTPQYSVAGQLSKKGDVFHVQGIKATVGHTDMAGDLSFDRSGQRPLLAGKLQSRTLDFVDLAAVIGLNDDRRGLEGQSKSRQEAAAPPPDARGKKPKDPNRKVLPAAPLDVSKLKSMDADVRIDAAKIVNAKGLPLDRASARVNLKNGVLVLDPLDMGVAGGQLAGVMRIDANPNPAMFQTRLDGRGLELSKLVPRSKLAANSVGKLQAQVDLSARGKTVAEVLAHSNGNLALLMGKGEISNILLEFAGLDAGEIVKFLVKGDDRVKLRCAATAFEVKDGLMTSRALLLDTVDTVFYGGGTVNLAKENMDIVVRPYPKDKSILALRAPLHVAGTFGAPDIGVEKGPLAGRAIAALALGAVNPLLALAATVETGPGHDADCAGAIQQAGAPRAESRVARTAPPEAGSNVVKENPAQRMGAAGAHQPPAAPNAPPNEPDRPVNRPAPAKTESPYSSVGP</sequence>
<evidence type="ECO:0000313" key="4">
    <source>
        <dbReference type="EMBL" id="TFZ03937.1"/>
    </source>
</evidence>
<evidence type="ECO:0000256" key="2">
    <source>
        <dbReference type="SAM" id="Phobius"/>
    </source>
</evidence>
<dbReference type="GO" id="GO:0090313">
    <property type="term" value="P:regulation of protein targeting to membrane"/>
    <property type="evidence" value="ECO:0007669"/>
    <property type="project" value="TreeGrafter"/>
</dbReference>
<dbReference type="AlphaFoldDB" id="A0A4Z0BX67"/>
<dbReference type="EMBL" id="SMLK01000002">
    <property type="protein sequence ID" value="TFZ03937.1"/>
    <property type="molecule type" value="Genomic_DNA"/>
</dbReference>
<dbReference type="PANTHER" id="PTHR30441:SF9">
    <property type="entry name" value="ASMA FAMILY PROTEIN YHJG"/>
    <property type="match status" value="1"/>
</dbReference>
<proteinExistence type="predicted"/>
<feature type="compositionally biased region" description="Basic and acidic residues" evidence="1">
    <location>
        <begin position="378"/>
        <end position="388"/>
    </location>
</feature>
<evidence type="ECO:0000256" key="1">
    <source>
        <dbReference type="SAM" id="MobiDB-lite"/>
    </source>
</evidence>
<reference evidence="4 5" key="1">
    <citation type="submission" date="2019-03" db="EMBL/GenBank/DDBJ databases">
        <title>Ramlibacter sp. 18x22-1, whole genome shotgun sequence.</title>
        <authorList>
            <person name="Zhang X."/>
            <person name="Feng G."/>
            <person name="Zhu H."/>
        </authorList>
    </citation>
    <scope>NUCLEOTIDE SEQUENCE [LARGE SCALE GENOMIC DNA]</scope>
    <source>
        <strain evidence="4 5">18x22-1</strain>
    </source>
</reference>
<name>A0A4Z0BX67_9BURK</name>
<dbReference type="InterPro" id="IPR007844">
    <property type="entry name" value="AsmA"/>
</dbReference>
<dbReference type="InterPro" id="IPR052894">
    <property type="entry name" value="AsmA-related"/>
</dbReference>
<feature type="region of interest" description="Disordered" evidence="1">
    <location>
        <begin position="359"/>
        <end position="391"/>
    </location>
</feature>
<keyword evidence="2" id="KW-1133">Transmembrane helix</keyword>
<keyword evidence="2" id="KW-0812">Transmembrane</keyword>
<dbReference type="Proteomes" id="UP000297839">
    <property type="component" value="Unassembled WGS sequence"/>
</dbReference>
<organism evidence="4 5">
    <name type="scientific">Ramlibacter humi</name>
    <dbReference type="NCBI Taxonomy" id="2530451"/>
    <lineage>
        <taxon>Bacteria</taxon>
        <taxon>Pseudomonadati</taxon>
        <taxon>Pseudomonadota</taxon>
        <taxon>Betaproteobacteria</taxon>
        <taxon>Burkholderiales</taxon>
        <taxon>Comamonadaceae</taxon>
        <taxon>Ramlibacter</taxon>
    </lineage>
</organism>
<accession>A0A4Z0BX67</accession>
<gene>
    <name evidence="4" type="ORF">EZ216_09875</name>
</gene>
<comment type="caution">
    <text evidence="4">The sequence shown here is derived from an EMBL/GenBank/DDBJ whole genome shotgun (WGS) entry which is preliminary data.</text>
</comment>
<dbReference type="RefSeq" id="WP_135249563.1">
    <property type="nucleotide sequence ID" value="NZ_SMLK01000002.1"/>
</dbReference>